<proteinExistence type="predicted"/>
<protein>
    <submittedName>
        <fullName evidence="1">Uncharacterized protein</fullName>
    </submittedName>
</protein>
<evidence type="ECO:0000313" key="1">
    <source>
        <dbReference type="EMBL" id="UYV30218.1"/>
    </source>
</evidence>
<accession>A0A8H9ND90</accession>
<keyword evidence="1" id="KW-0614">Plasmid</keyword>
<sequence>MNIANRLHAEFSSQFIELTDRHIRLKSGLEIKLTDSVHQSLTAILESNLGTEKIKTILGMERVMFPKGNPFVNGEERLLVPLSSNSKLKEITTHSPEAVISYIATDEWNNNGLECAYVYNNNLDTLIHQRRFDMLGGVQTVDAYLNTSTTVGKIAFANDILSMEDKLNSFGSSLPEPVPNFKAGDILVMPIRDGYRAEVSKQSKFYNDQETIEYVINIISPKEEIFRAIIIEEDPSFLIGLRDGVEPVEKMLPVHTHKVAGLRTNPIHFHEFTPEKFQDSIMNMMIKQHPISFLSKDGTFEIIIGNSMPELGVNYYPLSVDIMMRDIGNHRFTKVSSEHINYDNLIGLLRNGKSQSVDNFNIDDEEYIEKIEGYGFKNGTDGDRLISLTLEGENVIQLENRKPHPGMSHTVDF</sequence>
<dbReference type="EMBL" id="CP097357">
    <property type="protein sequence ID" value="UYV30218.1"/>
    <property type="molecule type" value="Genomic_DNA"/>
</dbReference>
<dbReference type="RefSeq" id="WP_258667852.1">
    <property type="nucleotide sequence ID" value="NZ_CP062152.1"/>
</dbReference>
<dbReference type="Proteomes" id="UP001163036">
    <property type="component" value="Plasmid pVP-16-VB00198-1"/>
</dbReference>
<gene>
    <name evidence="1" type="ORF">M5598_24515</name>
</gene>
<name>A0A8H9ND90_VIBPH</name>
<reference evidence="1" key="1">
    <citation type="submission" date="2022-05" db="EMBL/GenBank/DDBJ databases">
        <title>Megaplasmid of Vibrio parahaemolyticus.</title>
        <authorList>
            <person name="Strauch E."/>
            <person name="Borowiak M."/>
        </authorList>
    </citation>
    <scope>NUCLEOTIDE SEQUENCE</scope>
    <source>
        <strain evidence="1">16-VB00198</strain>
        <plasmid evidence="1">pVP-16-VB00198-1</plasmid>
    </source>
</reference>
<organism evidence="1 2">
    <name type="scientific">Vibrio parahaemolyticus</name>
    <dbReference type="NCBI Taxonomy" id="670"/>
    <lineage>
        <taxon>Bacteria</taxon>
        <taxon>Pseudomonadati</taxon>
        <taxon>Pseudomonadota</taxon>
        <taxon>Gammaproteobacteria</taxon>
        <taxon>Vibrionales</taxon>
        <taxon>Vibrionaceae</taxon>
        <taxon>Vibrio</taxon>
    </lineage>
</organism>
<geneLocation type="plasmid" evidence="1 2">
    <name>pVP-16-VB00198-1</name>
</geneLocation>
<evidence type="ECO:0000313" key="2">
    <source>
        <dbReference type="Proteomes" id="UP001163036"/>
    </source>
</evidence>
<dbReference type="AlphaFoldDB" id="A0A8H9ND90"/>